<protein>
    <submittedName>
        <fullName evidence="1">Uncharacterized protein</fullName>
    </submittedName>
</protein>
<name>A0A7D9DVQ5_PARCT</name>
<reference evidence="1" key="1">
    <citation type="submission" date="2020-04" db="EMBL/GenBank/DDBJ databases">
        <authorList>
            <person name="Alioto T."/>
            <person name="Alioto T."/>
            <person name="Gomez Garrido J."/>
        </authorList>
    </citation>
    <scope>NUCLEOTIDE SEQUENCE</scope>
    <source>
        <strain evidence="1">A484AB</strain>
    </source>
</reference>
<organism evidence="1 2">
    <name type="scientific">Paramuricea clavata</name>
    <name type="common">Red gorgonian</name>
    <name type="synonym">Violescent sea-whip</name>
    <dbReference type="NCBI Taxonomy" id="317549"/>
    <lineage>
        <taxon>Eukaryota</taxon>
        <taxon>Metazoa</taxon>
        <taxon>Cnidaria</taxon>
        <taxon>Anthozoa</taxon>
        <taxon>Octocorallia</taxon>
        <taxon>Malacalcyonacea</taxon>
        <taxon>Plexauridae</taxon>
        <taxon>Paramuricea</taxon>
    </lineage>
</organism>
<comment type="caution">
    <text evidence="1">The sequence shown here is derived from an EMBL/GenBank/DDBJ whole genome shotgun (WGS) entry which is preliminary data.</text>
</comment>
<dbReference type="OrthoDB" id="6119446at2759"/>
<proteinExistence type="predicted"/>
<keyword evidence="2" id="KW-1185">Reference proteome</keyword>
<dbReference type="AlphaFoldDB" id="A0A7D9DVQ5"/>
<accession>A0A7D9DVQ5</accession>
<sequence>MPSQTPRQIFQQIPQSPQLVEAQRIQFARQWELQQTTQGQPLGSHLLQQHSATNLPAVRIPPPSINSFLPQPRNGTFELHFLHYCPPAVRVCFGCGQTLKPDNRVPNPPYDMTIVSRMLRPFNHPVSGEKVSKEGNVYFHVNLECIRTKQPFFNPNNVKVANWLAPQLTMEHISFLREFGMHI</sequence>
<dbReference type="EMBL" id="CACRXK020002066">
    <property type="protein sequence ID" value="CAB3992506.1"/>
    <property type="molecule type" value="Genomic_DNA"/>
</dbReference>
<dbReference type="Proteomes" id="UP001152795">
    <property type="component" value="Unassembled WGS sequence"/>
</dbReference>
<gene>
    <name evidence="1" type="ORF">PACLA_8A006118</name>
</gene>
<evidence type="ECO:0000313" key="2">
    <source>
        <dbReference type="Proteomes" id="UP001152795"/>
    </source>
</evidence>
<evidence type="ECO:0000313" key="1">
    <source>
        <dbReference type="EMBL" id="CAB3992506.1"/>
    </source>
</evidence>